<name>A0ABQ9G9Y5_9NEOP</name>
<dbReference type="Proteomes" id="UP001159363">
    <property type="component" value="Chromosome 13"/>
</dbReference>
<accession>A0ABQ9G9Y5</accession>
<keyword evidence="2" id="KW-1185">Reference proteome</keyword>
<comment type="caution">
    <text evidence="1">The sequence shown here is derived from an EMBL/GenBank/DDBJ whole genome shotgun (WGS) entry which is preliminary data.</text>
</comment>
<proteinExistence type="predicted"/>
<organism evidence="1 2">
    <name type="scientific">Dryococelus australis</name>
    <dbReference type="NCBI Taxonomy" id="614101"/>
    <lineage>
        <taxon>Eukaryota</taxon>
        <taxon>Metazoa</taxon>
        <taxon>Ecdysozoa</taxon>
        <taxon>Arthropoda</taxon>
        <taxon>Hexapoda</taxon>
        <taxon>Insecta</taxon>
        <taxon>Pterygota</taxon>
        <taxon>Neoptera</taxon>
        <taxon>Polyneoptera</taxon>
        <taxon>Phasmatodea</taxon>
        <taxon>Verophasmatodea</taxon>
        <taxon>Anareolatae</taxon>
        <taxon>Phasmatidae</taxon>
        <taxon>Eurycanthinae</taxon>
        <taxon>Dryococelus</taxon>
    </lineage>
</organism>
<gene>
    <name evidence="1" type="ORF">PR048_030634</name>
</gene>
<dbReference type="EMBL" id="JARBHB010000014">
    <property type="protein sequence ID" value="KAJ8869073.1"/>
    <property type="molecule type" value="Genomic_DNA"/>
</dbReference>
<evidence type="ECO:0000313" key="2">
    <source>
        <dbReference type="Proteomes" id="UP001159363"/>
    </source>
</evidence>
<sequence>MKVKRGEYGASAVGAGPVSVLITHAQHPASISPSRSVLEVFRWRTEPATFHARPEEKFVYSLPTTRDGEQVVKVENSLVVNGHIYRGDERLTCSPPTTTKPGSLPGWFTPDFHKWESCRTMPLVGGFSRGSSVSPAPSF</sequence>
<protein>
    <submittedName>
        <fullName evidence="1">Uncharacterized protein</fullName>
    </submittedName>
</protein>
<reference evidence="1 2" key="1">
    <citation type="submission" date="2023-02" db="EMBL/GenBank/DDBJ databases">
        <title>LHISI_Scaffold_Assembly.</title>
        <authorList>
            <person name="Stuart O.P."/>
            <person name="Cleave R."/>
            <person name="Magrath M.J.L."/>
            <person name="Mikheyev A.S."/>
        </authorList>
    </citation>
    <scope>NUCLEOTIDE SEQUENCE [LARGE SCALE GENOMIC DNA]</scope>
    <source>
        <strain evidence="1">Daus_M_001</strain>
        <tissue evidence="1">Leg muscle</tissue>
    </source>
</reference>
<evidence type="ECO:0000313" key="1">
    <source>
        <dbReference type="EMBL" id="KAJ8869073.1"/>
    </source>
</evidence>